<proteinExistence type="predicted"/>
<dbReference type="PROSITE" id="PS50847">
    <property type="entry name" value="GRAM_POS_ANCHORING"/>
    <property type="match status" value="1"/>
</dbReference>
<dbReference type="Gene3D" id="3.50.30.30">
    <property type="match status" value="1"/>
</dbReference>
<dbReference type="GO" id="GO:0006508">
    <property type="term" value="P:proteolysis"/>
    <property type="evidence" value="ECO:0007669"/>
    <property type="project" value="InterPro"/>
</dbReference>
<feature type="signal peptide" evidence="7">
    <location>
        <begin position="1"/>
        <end position="27"/>
    </location>
</feature>
<dbReference type="SUPFAM" id="SSF52025">
    <property type="entry name" value="PA domain"/>
    <property type="match status" value="1"/>
</dbReference>
<comment type="caution">
    <text evidence="9">The sequence shown here is derived from an EMBL/GenBank/DDBJ whole genome shotgun (WGS) entry which is preliminary data.</text>
</comment>
<dbReference type="Pfam" id="PF02225">
    <property type="entry name" value="PA"/>
    <property type="match status" value="1"/>
</dbReference>
<feature type="domain" description="Gram-positive cocci surface proteins LPxTG" evidence="8">
    <location>
        <begin position="566"/>
        <end position="599"/>
    </location>
</feature>
<name>A0A2N6VL59_9MICO</name>
<gene>
    <name evidence="9" type="ORF">CJ199_11030</name>
</gene>
<feature type="region of interest" description="Disordered" evidence="5">
    <location>
        <begin position="481"/>
        <end position="572"/>
    </location>
</feature>
<dbReference type="Gene3D" id="3.40.630.10">
    <property type="entry name" value="Zn peptidases"/>
    <property type="match status" value="1"/>
</dbReference>
<feature type="compositionally biased region" description="Basic and acidic residues" evidence="5">
    <location>
        <begin position="509"/>
        <end position="545"/>
    </location>
</feature>
<protein>
    <submittedName>
        <fullName evidence="9">Hydrolase</fullName>
    </submittedName>
</protein>
<keyword evidence="6" id="KW-0472">Membrane</keyword>
<sequence>MKRFLQGAGASVVALALGATVASPAFAAPETHFNTLGVTGDDTMAYLKDISDITLKHKDEEFRALGTKGYEEASEYVEKVLTDLGYEVKRQEFTVPSQKFGKVELTVDGEKLEAQSLSYTEGTKDPITDVALVLPADDNYGDQAGGELGCSTDDFDETAKDAIVLVQRGECAFSDKVKNASEKGAAGVVVYNNVDGELNGTLGERFEGSAPSVSVDKATGDTLRDKLTTDDAQAEASLTLETEFLESKTWNILAETKAGDPNNVHMLGAHLDSVPEGPGVNDNASGVAGVLTVAKGLANHDRDVDNKVRIGIWGAEEVGLVGSTHYVESLSEEELGKITSYLNYDMIGSNNYAVSTLDANGDYRDIPEDVKVPDGSVELEKLYTDYFDSVDQPYIGAEFSGRSDYQAFMDAGIAVGGVNSGADEVKTEEEAKLFGGEVGKQLDTNYHKITDTLENVNVDSVNAIVPSMANASYQLAYTDEHKAEDAQKPEEDPTKEAPEEEAPSEENPEGGKPEGGESEGNKPEGDKSEGDSKGGDSKGDAKDDDAQAGDAGDAKEDDTQAGDSNLPRTGSDAMPLIAGAALLVAVGSATVVLTRRKRQ</sequence>
<dbReference type="PANTHER" id="PTHR12147:SF26">
    <property type="entry name" value="PEPTIDASE M28 DOMAIN-CONTAINING PROTEIN"/>
    <property type="match status" value="1"/>
</dbReference>
<dbReference type="InterPro" id="IPR046450">
    <property type="entry name" value="PA_dom_sf"/>
</dbReference>
<dbReference type="GO" id="GO:0008235">
    <property type="term" value="F:metalloexopeptidase activity"/>
    <property type="evidence" value="ECO:0007669"/>
    <property type="project" value="InterPro"/>
</dbReference>
<keyword evidence="1" id="KW-0134">Cell wall</keyword>
<keyword evidence="4" id="KW-0572">Peptidoglycan-anchor</keyword>
<feature type="compositionally biased region" description="Basic and acidic residues" evidence="5">
    <location>
        <begin position="481"/>
        <end position="497"/>
    </location>
</feature>
<evidence type="ECO:0000256" key="3">
    <source>
        <dbReference type="ARBA" id="ARBA00022729"/>
    </source>
</evidence>
<dbReference type="Pfam" id="PF04389">
    <property type="entry name" value="Peptidase_M28"/>
    <property type="match status" value="1"/>
</dbReference>
<keyword evidence="6" id="KW-0812">Transmembrane</keyword>
<evidence type="ECO:0000259" key="8">
    <source>
        <dbReference type="PROSITE" id="PS50847"/>
    </source>
</evidence>
<evidence type="ECO:0000256" key="7">
    <source>
        <dbReference type="SAM" id="SignalP"/>
    </source>
</evidence>
<evidence type="ECO:0000256" key="4">
    <source>
        <dbReference type="ARBA" id="ARBA00023088"/>
    </source>
</evidence>
<evidence type="ECO:0000256" key="6">
    <source>
        <dbReference type="SAM" id="Phobius"/>
    </source>
</evidence>
<evidence type="ECO:0000313" key="10">
    <source>
        <dbReference type="Proteomes" id="UP000235598"/>
    </source>
</evidence>
<dbReference type="InterPro" id="IPR019931">
    <property type="entry name" value="LPXTG_anchor"/>
</dbReference>
<keyword evidence="9" id="KW-0378">Hydrolase</keyword>
<keyword evidence="2" id="KW-0964">Secreted</keyword>
<organism evidence="9 10">
    <name type="scientific">Brevibacterium paucivorans</name>
    <dbReference type="NCBI Taxonomy" id="170994"/>
    <lineage>
        <taxon>Bacteria</taxon>
        <taxon>Bacillati</taxon>
        <taxon>Actinomycetota</taxon>
        <taxon>Actinomycetes</taxon>
        <taxon>Micrococcales</taxon>
        <taxon>Brevibacteriaceae</taxon>
        <taxon>Brevibacterium</taxon>
    </lineage>
</organism>
<dbReference type="InterPro" id="IPR045175">
    <property type="entry name" value="M28_fam"/>
</dbReference>
<accession>A0A2N6VL59</accession>
<dbReference type="OrthoDB" id="345880at2"/>
<evidence type="ECO:0000256" key="2">
    <source>
        <dbReference type="ARBA" id="ARBA00022525"/>
    </source>
</evidence>
<feature type="compositionally biased region" description="Acidic residues" evidence="5">
    <location>
        <begin position="498"/>
        <end position="508"/>
    </location>
</feature>
<dbReference type="PANTHER" id="PTHR12147">
    <property type="entry name" value="METALLOPEPTIDASE M28 FAMILY MEMBER"/>
    <property type="match status" value="1"/>
</dbReference>
<feature type="transmembrane region" description="Helical" evidence="6">
    <location>
        <begin position="573"/>
        <end position="593"/>
    </location>
</feature>
<reference evidence="9 10" key="1">
    <citation type="submission" date="2017-09" db="EMBL/GenBank/DDBJ databases">
        <title>Bacterial strain isolated from the female urinary microbiota.</title>
        <authorList>
            <person name="Thomas-White K."/>
            <person name="Kumar N."/>
            <person name="Forster S."/>
            <person name="Putonti C."/>
            <person name="Lawley T."/>
            <person name="Wolfe A.J."/>
        </authorList>
    </citation>
    <scope>NUCLEOTIDE SEQUENCE [LARGE SCALE GENOMIC DNA]</scope>
    <source>
        <strain evidence="9 10">UMB1301</strain>
    </source>
</reference>
<dbReference type="Pfam" id="PF00746">
    <property type="entry name" value="Gram_pos_anchor"/>
    <property type="match status" value="1"/>
</dbReference>
<dbReference type="NCBIfam" id="TIGR01167">
    <property type="entry name" value="LPXTG_anchor"/>
    <property type="match status" value="1"/>
</dbReference>
<dbReference type="SUPFAM" id="SSF53187">
    <property type="entry name" value="Zn-dependent exopeptidases"/>
    <property type="match status" value="1"/>
</dbReference>
<dbReference type="InterPro" id="IPR007484">
    <property type="entry name" value="Peptidase_M28"/>
</dbReference>
<dbReference type="AlphaFoldDB" id="A0A2N6VL59"/>
<evidence type="ECO:0000256" key="5">
    <source>
        <dbReference type="SAM" id="MobiDB-lite"/>
    </source>
</evidence>
<dbReference type="EMBL" id="PNHK01000004">
    <property type="protein sequence ID" value="PMD04880.1"/>
    <property type="molecule type" value="Genomic_DNA"/>
</dbReference>
<evidence type="ECO:0000256" key="1">
    <source>
        <dbReference type="ARBA" id="ARBA00022512"/>
    </source>
</evidence>
<keyword evidence="6" id="KW-1133">Transmembrane helix</keyword>
<evidence type="ECO:0000313" key="9">
    <source>
        <dbReference type="EMBL" id="PMD04880.1"/>
    </source>
</evidence>
<keyword evidence="3 7" id="KW-0732">Signal</keyword>
<dbReference type="Proteomes" id="UP000235598">
    <property type="component" value="Unassembled WGS sequence"/>
</dbReference>
<dbReference type="InterPro" id="IPR003137">
    <property type="entry name" value="PA_domain"/>
</dbReference>
<feature type="chain" id="PRO_5014859946" evidence="7">
    <location>
        <begin position="28"/>
        <end position="599"/>
    </location>
</feature>
<dbReference type="RefSeq" id="WP_102239518.1">
    <property type="nucleotide sequence ID" value="NZ_PNHK01000004.1"/>
</dbReference>